<comment type="caution">
    <text evidence="1">The sequence shown here is derived from an EMBL/GenBank/DDBJ whole genome shotgun (WGS) entry which is preliminary data.</text>
</comment>
<organism evidence="1 2">
    <name type="scientific">Trifolium medium</name>
    <dbReference type="NCBI Taxonomy" id="97028"/>
    <lineage>
        <taxon>Eukaryota</taxon>
        <taxon>Viridiplantae</taxon>
        <taxon>Streptophyta</taxon>
        <taxon>Embryophyta</taxon>
        <taxon>Tracheophyta</taxon>
        <taxon>Spermatophyta</taxon>
        <taxon>Magnoliopsida</taxon>
        <taxon>eudicotyledons</taxon>
        <taxon>Gunneridae</taxon>
        <taxon>Pentapetalae</taxon>
        <taxon>rosids</taxon>
        <taxon>fabids</taxon>
        <taxon>Fabales</taxon>
        <taxon>Fabaceae</taxon>
        <taxon>Papilionoideae</taxon>
        <taxon>50 kb inversion clade</taxon>
        <taxon>NPAAA clade</taxon>
        <taxon>Hologalegina</taxon>
        <taxon>IRL clade</taxon>
        <taxon>Trifolieae</taxon>
        <taxon>Trifolium</taxon>
    </lineage>
</organism>
<dbReference type="EMBL" id="LXQA010546702">
    <property type="protein sequence ID" value="MCI58475.1"/>
    <property type="molecule type" value="Genomic_DNA"/>
</dbReference>
<reference evidence="1 2" key="1">
    <citation type="journal article" date="2018" name="Front. Plant Sci.">
        <title>Red Clover (Trifolium pratense) and Zigzag Clover (T. medium) - A Picture of Genomic Similarities and Differences.</title>
        <authorList>
            <person name="Dluhosova J."/>
            <person name="Istvanek J."/>
            <person name="Nedelnik J."/>
            <person name="Repkova J."/>
        </authorList>
    </citation>
    <scope>NUCLEOTIDE SEQUENCE [LARGE SCALE GENOMIC DNA]</scope>
    <source>
        <strain evidence="2">cv. 10/8</strain>
        <tissue evidence="1">Leaf</tissue>
    </source>
</reference>
<dbReference type="Proteomes" id="UP000265520">
    <property type="component" value="Unassembled WGS sequence"/>
</dbReference>
<feature type="non-terminal residue" evidence="1">
    <location>
        <position position="66"/>
    </location>
</feature>
<evidence type="ECO:0000313" key="2">
    <source>
        <dbReference type="Proteomes" id="UP000265520"/>
    </source>
</evidence>
<keyword evidence="2" id="KW-1185">Reference proteome</keyword>
<evidence type="ECO:0000313" key="1">
    <source>
        <dbReference type="EMBL" id="MCI58475.1"/>
    </source>
</evidence>
<dbReference type="GO" id="GO:0003735">
    <property type="term" value="F:structural constituent of ribosome"/>
    <property type="evidence" value="ECO:0007669"/>
    <property type="project" value="InterPro"/>
</dbReference>
<protein>
    <submittedName>
        <fullName evidence="1">60S ribosomal protein L9-like</fullName>
    </submittedName>
</protein>
<keyword evidence="1" id="KW-0689">Ribosomal protein</keyword>
<dbReference type="GO" id="GO:0005840">
    <property type="term" value="C:ribosome"/>
    <property type="evidence" value="ECO:0007669"/>
    <property type="project" value="UniProtKB-KW"/>
</dbReference>
<keyword evidence="1" id="KW-0687">Ribonucleoprotein</keyword>
<dbReference type="InterPro" id="IPR036789">
    <property type="entry name" value="Ribosomal_uL6-like_a/b-dom_sf"/>
</dbReference>
<dbReference type="AlphaFoldDB" id="A0A392TEW4"/>
<sequence>MARKSTRQIRSDDSGFDLITDGNGKKKLKIDASFDSRKTSASINTALSHVENLIRGVTKGFRYKDE</sequence>
<proteinExistence type="predicted"/>
<name>A0A392TEW4_9FABA</name>
<dbReference type="GO" id="GO:0019843">
    <property type="term" value="F:rRNA binding"/>
    <property type="evidence" value="ECO:0007669"/>
    <property type="project" value="InterPro"/>
</dbReference>
<dbReference type="SUPFAM" id="SSF56053">
    <property type="entry name" value="Ribosomal protein L6"/>
    <property type="match status" value="1"/>
</dbReference>
<accession>A0A392TEW4</accession>
<dbReference type="Gene3D" id="3.90.930.12">
    <property type="entry name" value="Ribosomal protein L6, alpha-beta domain"/>
    <property type="match status" value="1"/>
</dbReference>
<dbReference type="GO" id="GO:0006412">
    <property type="term" value="P:translation"/>
    <property type="evidence" value="ECO:0007669"/>
    <property type="project" value="InterPro"/>
</dbReference>